<reference evidence="5" key="2">
    <citation type="journal article" date="2021" name="PeerJ">
        <title>Extensive microbial diversity within the chicken gut microbiome revealed by metagenomics and culture.</title>
        <authorList>
            <person name="Gilroy R."/>
            <person name="Ravi A."/>
            <person name="Getino M."/>
            <person name="Pursley I."/>
            <person name="Horton D.L."/>
            <person name="Alikhan N.F."/>
            <person name="Baker D."/>
            <person name="Gharbi K."/>
            <person name="Hall N."/>
            <person name="Watson M."/>
            <person name="Adriaenssens E.M."/>
            <person name="Foster-Nyarko E."/>
            <person name="Jarju S."/>
            <person name="Secka A."/>
            <person name="Antonio M."/>
            <person name="Oren A."/>
            <person name="Chaudhuri R.R."/>
            <person name="La Ragione R."/>
            <person name="Hildebrand F."/>
            <person name="Pallen M.J."/>
        </authorList>
    </citation>
    <scope>NUCLEOTIDE SEQUENCE</scope>
    <source>
        <strain evidence="5">517</strain>
    </source>
</reference>
<dbReference type="SUPFAM" id="SSF53738">
    <property type="entry name" value="Phosphoglucomutase, first 3 domains"/>
    <property type="match status" value="1"/>
</dbReference>
<feature type="domain" description="Alpha-D-phosphohexomutase alpha/beta/alpha" evidence="4">
    <location>
        <begin position="2"/>
        <end position="90"/>
    </location>
</feature>
<dbReference type="GO" id="GO:0008966">
    <property type="term" value="F:phosphoglucosamine mutase activity"/>
    <property type="evidence" value="ECO:0007669"/>
    <property type="project" value="UniProtKB-EC"/>
</dbReference>
<evidence type="ECO:0000313" key="5">
    <source>
        <dbReference type="EMBL" id="MBO8423409.1"/>
    </source>
</evidence>
<feature type="non-terminal residue" evidence="5">
    <location>
        <position position="90"/>
    </location>
</feature>
<sequence>MKYFGTDGIRGNENTFTVDFLEKIAWAVVARYGRISVVIGRDTRRSGERIANTLAAAWSSCGLRVIDAGMIPTPVLAYLTRSYGAGIGVM</sequence>
<evidence type="ECO:0000256" key="1">
    <source>
        <dbReference type="ARBA" id="ARBA00001946"/>
    </source>
</evidence>
<organism evidence="5 6">
    <name type="scientific">Candidatus Stercoripulliclostridium pullicola</name>
    <dbReference type="NCBI Taxonomy" id="2840953"/>
    <lineage>
        <taxon>Bacteria</taxon>
        <taxon>Bacillati</taxon>
        <taxon>Bacillota</taxon>
        <taxon>Clostridia</taxon>
        <taxon>Eubacteriales</taxon>
        <taxon>Candidatus Stercoripulliclostridium</taxon>
    </lineage>
</organism>
<dbReference type="Gene3D" id="3.40.120.10">
    <property type="entry name" value="Alpha-D-Glucose-1,6-Bisphosphate, subunit A, domain 3"/>
    <property type="match status" value="1"/>
</dbReference>
<comment type="caution">
    <text evidence="5">The sequence shown here is derived from an EMBL/GenBank/DDBJ whole genome shotgun (WGS) entry which is preliminary data.</text>
</comment>
<reference evidence="5" key="1">
    <citation type="submission" date="2020-10" db="EMBL/GenBank/DDBJ databases">
        <authorList>
            <person name="Gilroy R."/>
        </authorList>
    </citation>
    <scope>NUCLEOTIDE SEQUENCE</scope>
    <source>
        <strain evidence="5">517</strain>
    </source>
</reference>
<dbReference type="PANTHER" id="PTHR42946">
    <property type="entry name" value="PHOSPHOHEXOSE MUTASE"/>
    <property type="match status" value="1"/>
</dbReference>
<keyword evidence="3" id="KW-0597">Phosphoprotein</keyword>
<evidence type="ECO:0000313" key="6">
    <source>
        <dbReference type="Proteomes" id="UP000727857"/>
    </source>
</evidence>
<proteinExistence type="inferred from homology"/>
<dbReference type="AlphaFoldDB" id="A0A940DFM6"/>
<comment type="similarity">
    <text evidence="2">Belongs to the phosphohexose mutase family.</text>
</comment>
<evidence type="ECO:0000256" key="3">
    <source>
        <dbReference type="ARBA" id="ARBA00022553"/>
    </source>
</evidence>
<dbReference type="GO" id="GO:0004615">
    <property type="term" value="F:phosphomannomutase activity"/>
    <property type="evidence" value="ECO:0007669"/>
    <property type="project" value="TreeGrafter"/>
</dbReference>
<dbReference type="InterPro" id="IPR005844">
    <property type="entry name" value="A-D-PHexomutase_a/b/a-I"/>
</dbReference>
<dbReference type="EMBL" id="JADINF010000003">
    <property type="protein sequence ID" value="MBO8423409.1"/>
    <property type="molecule type" value="Genomic_DNA"/>
</dbReference>
<dbReference type="GO" id="GO:0005975">
    <property type="term" value="P:carbohydrate metabolic process"/>
    <property type="evidence" value="ECO:0007669"/>
    <property type="project" value="InterPro"/>
</dbReference>
<comment type="cofactor">
    <cofactor evidence="1">
        <name>Mg(2+)</name>
        <dbReference type="ChEBI" id="CHEBI:18420"/>
    </cofactor>
</comment>
<dbReference type="InterPro" id="IPR050060">
    <property type="entry name" value="Phosphoglucosamine_mutase"/>
</dbReference>
<name>A0A940DFM6_9FIRM</name>
<dbReference type="Pfam" id="PF02878">
    <property type="entry name" value="PGM_PMM_I"/>
    <property type="match status" value="1"/>
</dbReference>
<dbReference type="Proteomes" id="UP000727857">
    <property type="component" value="Unassembled WGS sequence"/>
</dbReference>
<dbReference type="PANTHER" id="PTHR42946:SF1">
    <property type="entry name" value="PHOSPHOGLUCOMUTASE (ALPHA-D-GLUCOSE-1,6-BISPHOSPHATE-DEPENDENT)"/>
    <property type="match status" value="1"/>
</dbReference>
<dbReference type="EC" id="5.4.2.10" evidence="5"/>
<protein>
    <submittedName>
        <fullName evidence="5">Phosphoglucosamine mutase</fullName>
        <ecNumber evidence="5">5.4.2.10</ecNumber>
    </submittedName>
</protein>
<keyword evidence="5" id="KW-0413">Isomerase</keyword>
<gene>
    <name evidence="5" type="primary">glmM</name>
    <name evidence="5" type="ORF">IAB16_00085</name>
</gene>
<evidence type="ECO:0000259" key="4">
    <source>
        <dbReference type="Pfam" id="PF02878"/>
    </source>
</evidence>
<dbReference type="InterPro" id="IPR016055">
    <property type="entry name" value="A-D-PHexomutase_a/b/a-I/II/III"/>
</dbReference>
<evidence type="ECO:0000256" key="2">
    <source>
        <dbReference type="ARBA" id="ARBA00010231"/>
    </source>
</evidence>
<accession>A0A940DFM6</accession>